<dbReference type="InterPro" id="IPR019289">
    <property type="entry name" value="Phage_tail_E/E"/>
</dbReference>
<accession>A0A8S5L849</accession>
<evidence type="ECO:0000313" key="1">
    <source>
        <dbReference type="EMBL" id="DAD65938.1"/>
    </source>
</evidence>
<dbReference type="EMBL" id="BK014651">
    <property type="protein sequence ID" value="DAD65938.1"/>
    <property type="molecule type" value="Genomic_DNA"/>
</dbReference>
<reference evidence="1" key="1">
    <citation type="journal article" date="2021" name="Proc. Natl. Acad. Sci. U.S.A.">
        <title>A Catalog of Tens of Thousands of Viruses from Human Metagenomes Reveals Hidden Associations with Chronic Diseases.</title>
        <authorList>
            <person name="Tisza M.J."/>
            <person name="Buck C.B."/>
        </authorList>
    </citation>
    <scope>NUCLEOTIDE SEQUENCE</scope>
    <source>
        <strain evidence="1">CtgFB34</strain>
    </source>
</reference>
<name>A0A8S5L849_9CAUD</name>
<proteinExistence type="predicted"/>
<organism evidence="1">
    <name type="scientific">Siphoviridae sp. ctgFB34</name>
    <dbReference type="NCBI Taxonomy" id="2823591"/>
    <lineage>
        <taxon>Viruses</taxon>
        <taxon>Duplodnaviria</taxon>
        <taxon>Heunggongvirae</taxon>
        <taxon>Uroviricota</taxon>
        <taxon>Caudoviricetes</taxon>
    </lineage>
</organism>
<sequence>MRNIKVNLPICGEEIEVFAPSVKTFKAVSAEKTEIEQSIKLCAACANKTPAQIEELDIADFNVLQKAVQGFLDV</sequence>
<dbReference type="Pfam" id="PF10109">
    <property type="entry name" value="Phage_TAC_7"/>
    <property type="match status" value="1"/>
</dbReference>
<protein>
    <submittedName>
        <fullName evidence="1">Tail assembly chaperone</fullName>
    </submittedName>
</protein>